<evidence type="ECO:0000313" key="4">
    <source>
        <dbReference type="Proteomes" id="UP000694413"/>
    </source>
</evidence>
<dbReference type="PANTHER" id="PTHR11949">
    <property type="entry name" value="INTERFERON REGULATORY FACTOR"/>
    <property type="match status" value="1"/>
</dbReference>
<evidence type="ECO:0000313" key="3">
    <source>
        <dbReference type="Ensembl" id="ENSZALP00000003839.1"/>
    </source>
</evidence>
<dbReference type="Ensembl" id="ENSZALT00000005963.1">
    <property type="protein sequence ID" value="ENSZALP00000003839.1"/>
    <property type="gene ID" value="ENSZALG00000003720.1"/>
</dbReference>
<proteinExistence type="predicted"/>
<keyword evidence="4" id="KW-1185">Reference proteome</keyword>
<dbReference type="PROSITE" id="PS51507">
    <property type="entry name" value="IRF_2"/>
    <property type="match status" value="1"/>
</dbReference>
<organism evidence="3 4">
    <name type="scientific">Zonotrichia albicollis</name>
    <name type="common">White-throated sparrow</name>
    <name type="synonym">Fringilla albicollis</name>
    <dbReference type="NCBI Taxonomy" id="44394"/>
    <lineage>
        <taxon>Eukaryota</taxon>
        <taxon>Metazoa</taxon>
        <taxon>Chordata</taxon>
        <taxon>Craniata</taxon>
        <taxon>Vertebrata</taxon>
        <taxon>Euteleostomi</taxon>
        <taxon>Archelosauria</taxon>
        <taxon>Archosauria</taxon>
        <taxon>Dinosauria</taxon>
        <taxon>Saurischia</taxon>
        <taxon>Theropoda</taxon>
        <taxon>Coelurosauria</taxon>
        <taxon>Aves</taxon>
        <taxon>Neognathae</taxon>
        <taxon>Neoaves</taxon>
        <taxon>Telluraves</taxon>
        <taxon>Australaves</taxon>
        <taxon>Passeriformes</taxon>
        <taxon>Passerellidae</taxon>
        <taxon>Zonotrichia</taxon>
    </lineage>
</organism>
<protein>
    <recommendedName>
        <fullName evidence="2">IRF tryptophan pentad repeat domain-containing protein</fullName>
    </recommendedName>
</protein>
<dbReference type="Proteomes" id="UP000694413">
    <property type="component" value="Unassembled WGS sequence"/>
</dbReference>
<dbReference type="GO" id="GO:0000981">
    <property type="term" value="F:DNA-binding transcription factor activity, RNA polymerase II-specific"/>
    <property type="evidence" value="ECO:0007669"/>
    <property type="project" value="TreeGrafter"/>
</dbReference>
<accession>A0A8D2M801</accession>
<name>A0A8D2M801_ZONAL</name>
<dbReference type="GO" id="GO:0002376">
    <property type="term" value="P:immune system process"/>
    <property type="evidence" value="ECO:0007669"/>
    <property type="project" value="TreeGrafter"/>
</dbReference>
<dbReference type="PRINTS" id="PR00267">
    <property type="entry name" value="INTFRNREGFCT"/>
</dbReference>
<evidence type="ECO:0000256" key="1">
    <source>
        <dbReference type="SAM" id="MobiDB-lite"/>
    </source>
</evidence>
<feature type="domain" description="IRF tryptophan pentad repeat" evidence="2">
    <location>
        <begin position="1"/>
        <end position="105"/>
    </location>
</feature>
<dbReference type="InterPro" id="IPR036390">
    <property type="entry name" value="WH_DNA-bd_sf"/>
</dbReference>
<dbReference type="InterPro" id="IPR001346">
    <property type="entry name" value="Interferon_reg_fact_DNA-bd_dom"/>
</dbReference>
<reference evidence="3" key="2">
    <citation type="submission" date="2025-09" db="UniProtKB">
        <authorList>
            <consortium name="Ensembl"/>
        </authorList>
    </citation>
    <scope>IDENTIFICATION</scope>
</reference>
<dbReference type="SMART" id="SM00348">
    <property type="entry name" value="IRF"/>
    <property type="match status" value="1"/>
</dbReference>
<dbReference type="GO" id="GO:0005634">
    <property type="term" value="C:nucleus"/>
    <property type="evidence" value="ECO:0007669"/>
    <property type="project" value="TreeGrafter"/>
</dbReference>
<dbReference type="AlphaFoldDB" id="A0A8D2M801"/>
<dbReference type="Pfam" id="PF00605">
    <property type="entry name" value="IRF"/>
    <property type="match status" value="1"/>
</dbReference>
<dbReference type="GO" id="GO:0000978">
    <property type="term" value="F:RNA polymerase II cis-regulatory region sequence-specific DNA binding"/>
    <property type="evidence" value="ECO:0007669"/>
    <property type="project" value="TreeGrafter"/>
</dbReference>
<dbReference type="Gene3D" id="1.10.10.10">
    <property type="entry name" value="Winged helix-like DNA-binding domain superfamily/Winged helix DNA-binding domain"/>
    <property type="match status" value="1"/>
</dbReference>
<dbReference type="SUPFAM" id="SSF46785">
    <property type="entry name" value="Winged helix' DNA-binding domain"/>
    <property type="match status" value="1"/>
</dbReference>
<sequence length="141" mass="15432">SLRAPSRGSRCAPPAPRSAQLPGIPWTHSPGSPTPAPSVPQAWAIYKGKYHEGTDKADPSTWKTRLRCALNKSTDFQEVPERSQLDISDPWGNCPCPFTTSSLPWSRVPCQGSLLWLEPNPWPASSRTPVLPPCGGCQQFR</sequence>
<evidence type="ECO:0000259" key="2">
    <source>
        <dbReference type="PROSITE" id="PS51507"/>
    </source>
</evidence>
<feature type="region of interest" description="Disordered" evidence="1">
    <location>
        <begin position="1"/>
        <end position="40"/>
    </location>
</feature>
<dbReference type="InterPro" id="IPR036388">
    <property type="entry name" value="WH-like_DNA-bd_sf"/>
</dbReference>
<reference evidence="3" key="1">
    <citation type="submission" date="2025-08" db="UniProtKB">
        <authorList>
            <consortium name="Ensembl"/>
        </authorList>
    </citation>
    <scope>IDENTIFICATION</scope>
</reference>
<dbReference type="PANTHER" id="PTHR11949:SF24">
    <property type="entry name" value="INTERFERON REGULATORY FACTOR 9"/>
    <property type="match status" value="1"/>
</dbReference>